<dbReference type="EC" id="3.5.2.6" evidence="2 5"/>
<dbReference type="InterPro" id="IPR012338">
    <property type="entry name" value="Beta-lactam/transpept-like"/>
</dbReference>
<evidence type="ECO:0000256" key="5">
    <source>
        <dbReference type="RuleBase" id="RU361140"/>
    </source>
</evidence>
<comment type="similarity">
    <text evidence="1 5">Belongs to the class-A beta-lactamase family.</text>
</comment>
<evidence type="ECO:0000256" key="4">
    <source>
        <dbReference type="ARBA" id="ARBA00023251"/>
    </source>
</evidence>
<dbReference type="PROSITE" id="PS00146">
    <property type="entry name" value="BETA_LACTAMASE_A"/>
    <property type="match status" value="1"/>
</dbReference>
<comment type="catalytic activity">
    <reaction evidence="5">
        <text>a beta-lactam + H2O = a substituted beta-amino acid</text>
        <dbReference type="Rhea" id="RHEA:20401"/>
        <dbReference type="ChEBI" id="CHEBI:15377"/>
        <dbReference type="ChEBI" id="CHEBI:35627"/>
        <dbReference type="ChEBI" id="CHEBI:140347"/>
        <dbReference type="EC" id="3.5.2.6"/>
    </reaction>
</comment>
<dbReference type="GO" id="GO:0008800">
    <property type="term" value="F:beta-lactamase activity"/>
    <property type="evidence" value="ECO:0007669"/>
    <property type="project" value="UniProtKB-UniRule"/>
</dbReference>
<dbReference type="PRINTS" id="PR00118">
    <property type="entry name" value="BLACTAMASEA"/>
</dbReference>
<dbReference type="Proteomes" id="UP001236014">
    <property type="component" value="Chromosome"/>
</dbReference>
<name>A0A9Y2ICX2_9PSEU</name>
<dbReference type="GO" id="GO:0030655">
    <property type="term" value="P:beta-lactam antibiotic catabolic process"/>
    <property type="evidence" value="ECO:0007669"/>
    <property type="project" value="InterPro"/>
</dbReference>
<keyword evidence="10" id="KW-1185">Reference proteome</keyword>
<gene>
    <name evidence="9" type="primary">bla</name>
    <name evidence="9" type="ORF">QRX50_39490</name>
</gene>
<organism evidence="9 10">
    <name type="scientific">Amycolatopsis carbonis</name>
    <dbReference type="NCBI Taxonomy" id="715471"/>
    <lineage>
        <taxon>Bacteria</taxon>
        <taxon>Bacillati</taxon>
        <taxon>Actinomycetota</taxon>
        <taxon>Actinomycetes</taxon>
        <taxon>Pseudonocardiales</taxon>
        <taxon>Pseudonocardiaceae</taxon>
        <taxon>Amycolatopsis</taxon>
    </lineage>
</organism>
<evidence type="ECO:0000313" key="10">
    <source>
        <dbReference type="Proteomes" id="UP001236014"/>
    </source>
</evidence>
<feature type="domain" description="Beta-lactamase class A catalytic" evidence="8">
    <location>
        <begin position="62"/>
        <end position="275"/>
    </location>
</feature>
<keyword evidence="3 5" id="KW-0378">Hydrolase</keyword>
<reference evidence="9 10" key="1">
    <citation type="submission" date="2023-06" db="EMBL/GenBank/DDBJ databases">
        <authorList>
            <person name="Oyuntsetseg B."/>
            <person name="Kim S.B."/>
        </authorList>
    </citation>
    <scope>NUCLEOTIDE SEQUENCE [LARGE SCALE GENOMIC DNA]</scope>
    <source>
        <strain evidence="9 10">2-15</strain>
    </source>
</reference>
<evidence type="ECO:0000256" key="7">
    <source>
        <dbReference type="SAM" id="SignalP"/>
    </source>
</evidence>
<proteinExistence type="inferred from homology"/>
<accession>A0A9Y2ICX2</accession>
<keyword evidence="7" id="KW-0732">Signal</keyword>
<evidence type="ECO:0000256" key="1">
    <source>
        <dbReference type="ARBA" id="ARBA00009009"/>
    </source>
</evidence>
<feature type="compositionally biased region" description="Basic and acidic residues" evidence="6">
    <location>
        <begin position="181"/>
        <end position="195"/>
    </location>
</feature>
<dbReference type="PANTHER" id="PTHR35333">
    <property type="entry name" value="BETA-LACTAMASE"/>
    <property type="match status" value="1"/>
</dbReference>
<dbReference type="InterPro" id="IPR023650">
    <property type="entry name" value="Beta-lactam_class-A_AS"/>
</dbReference>
<dbReference type="AlphaFoldDB" id="A0A9Y2ICX2"/>
<feature type="region of interest" description="Disordered" evidence="6">
    <location>
        <begin position="175"/>
        <end position="195"/>
    </location>
</feature>
<dbReference type="SUPFAM" id="SSF56601">
    <property type="entry name" value="beta-lactamase/transpeptidase-like"/>
    <property type="match status" value="1"/>
</dbReference>
<evidence type="ECO:0000313" key="9">
    <source>
        <dbReference type="EMBL" id="WIX77432.1"/>
    </source>
</evidence>
<dbReference type="KEGG" id="acab:QRX50_39490"/>
<dbReference type="Gene3D" id="3.40.710.10">
    <property type="entry name" value="DD-peptidase/beta-lactamase superfamily"/>
    <property type="match status" value="1"/>
</dbReference>
<protein>
    <recommendedName>
        <fullName evidence="2 5">Beta-lactamase</fullName>
        <ecNumber evidence="2 5">3.5.2.6</ecNumber>
    </recommendedName>
</protein>
<dbReference type="PANTHER" id="PTHR35333:SF3">
    <property type="entry name" value="BETA-LACTAMASE-TYPE TRANSPEPTIDASE FOLD CONTAINING PROTEIN"/>
    <property type="match status" value="1"/>
</dbReference>
<evidence type="ECO:0000259" key="8">
    <source>
        <dbReference type="Pfam" id="PF13354"/>
    </source>
</evidence>
<dbReference type="NCBIfam" id="NF033103">
    <property type="entry name" value="bla_class_A"/>
    <property type="match status" value="1"/>
</dbReference>
<evidence type="ECO:0000256" key="2">
    <source>
        <dbReference type="ARBA" id="ARBA00012865"/>
    </source>
</evidence>
<feature type="compositionally biased region" description="Pro residues" evidence="6">
    <location>
        <begin position="27"/>
        <end position="46"/>
    </location>
</feature>
<dbReference type="InterPro" id="IPR000871">
    <property type="entry name" value="Beta-lactam_class-A"/>
</dbReference>
<evidence type="ECO:0000256" key="6">
    <source>
        <dbReference type="SAM" id="MobiDB-lite"/>
    </source>
</evidence>
<feature type="region of interest" description="Disordered" evidence="6">
    <location>
        <begin position="24"/>
        <end position="47"/>
    </location>
</feature>
<feature type="signal peptide" evidence="7">
    <location>
        <begin position="1"/>
        <end position="27"/>
    </location>
</feature>
<dbReference type="GO" id="GO:0046677">
    <property type="term" value="P:response to antibiotic"/>
    <property type="evidence" value="ECO:0007669"/>
    <property type="project" value="UniProtKB-UniRule"/>
</dbReference>
<dbReference type="Pfam" id="PF13354">
    <property type="entry name" value="Beta-lactamase2"/>
    <property type="match status" value="1"/>
</dbReference>
<dbReference type="EMBL" id="CP127294">
    <property type="protein sequence ID" value="WIX77432.1"/>
    <property type="molecule type" value="Genomic_DNA"/>
</dbReference>
<dbReference type="InterPro" id="IPR045155">
    <property type="entry name" value="Beta-lactam_cat"/>
</dbReference>
<keyword evidence="4 5" id="KW-0046">Antibiotic resistance</keyword>
<sequence length="302" mass="32423">MADRRRITRRALLAGMLAAPIAGCVSPAPPPTPTPPPKTTTPPPSTAPLAALERKYHARLGVHALATGSGATLDYRADERFAFCSTFKTFAVAAVLRTHPLSYLDTQIPYTKAEVNSFSPITENHAGTGMSVRRLCDAAIRYSDGTAGNLLMRDAGGPPGLTAYLRGLGDATSRMDQYEPDLNRDPLDDPRDTTTPRALAADHRTIVLGNALPPDKRALVEDWLSRSTTGAQTIRAGVPADWGVIGKTGHGDYGRVNDVAVLRPPNAPPLVFAIMSDRTAYDDEPRYALIAEVAKYVAQVLR</sequence>
<evidence type="ECO:0000256" key="3">
    <source>
        <dbReference type="ARBA" id="ARBA00022801"/>
    </source>
</evidence>
<feature type="chain" id="PRO_5040835054" description="Beta-lactamase" evidence="7">
    <location>
        <begin position="28"/>
        <end position="302"/>
    </location>
</feature>